<feature type="transmembrane region" description="Helical" evidence="6">
    <location>
        <begin position="177"/>
        <end position="196"/>
    </location>
</feature>
<feature type="transmembrane region" description="Helical" evidence="6">
    <location>
        <begin position="87"/>
        <end position="107"/>
    </location>
</feature>
<feature type="transmembrane region" description="Helical" evidence="6">
    <location>
        <begin position="228"/>
        <end position="246"/>
    </location>
</feature>
<evidence type="ECO:0000256" key="4">
    <source>
        <dbReference type="ARBA" id="ARBA00022989"/>
    </source>
</evidence>
<name>A0ABV8SZ71_9GAMM</name>
<keyword evidence="4 6" id="KW-1133">Transmembrane helix</keyword>
<dbReference type="InterPro" id="IPR011701">
    <property type="entry name" value="MFS"/>
</dbReference>
<comment type="subcellular location">
    <subcellularLocation>
        <location evidence="1">Membrane</location>
        <topology evidence="1">Multi-pass membrane protein</topology>
    </subcellularLocation>
</comment>
<evidence type="ECO:0000256" key="1">
    <source>
        <dbReference type="ARBA" id="ARBA00004141"/>
    </source>
</evidence>
<feature type="domain" description="Major facilitator superfamily (MFS) profile" evidence="7">
    <location>
        <begin position="21"/>
        <end position="420"/>
    </location>
</feature>
<dbReference type="InterPro" id="IPR020846">
    <property type="entry name" value="MFS_dom"/>
</dbReference>
<feature type="transmembrane region" description="Helical" evidence="6">
    <location>
        <begin position="299"/>
        <end position="318"/>
    </location>
</feature>
<keyword evidence="5 6" id="KW-0472">Membrane</keyword>
<organism evidence="8 9">
    <name type="scientific">Steroidobacter flavus</name>
    <dbReference type="NCBI Taxonomy" id="1842136"/>
    <lineage>
        <taxon>Bacteria</taxon>
        <taxon>Pseudomonadati</taxon>
        <taxon>Pseudomonadota</taxon>
        <taxon>Gammaproteobacteria</taxon>
        <taxon>Steroidobacterales</taxon>
        <taxon>Steroidobacteraceae</taxon>
        <taxon>Steroidobacter</taxon>
    </lineage>
</organism>
<evidence type="ECO:0000313" key="8">
    <source>
        <dbReference type="EMBL" id="MFC4312362.1"/>
    </source>
</evidence>
<dbReference type="PANTHER" id="PTHR23505">
    <property type="entry name" value="SPINSTER"/>
    <property type="match status" value="1"/>
</dbReference>
<gene>
    <name evidence="8" type="ORF">ACFPN2_24985</name>
</gene>
<dbReference type="Gene3D" id="1.20.1250.20">
    <property type="entry name" value="MFS general substrate transporter like domains"/>
    <property type="match status" value="1"/>
</dbReference>
<dbReference type="Proteomes" id="UP001595904">
    <property type="component" value="Unassembled WGS sequence"/>
</dbReference>
<proteinExistence type="predicted"/>
<sequence length="433" mass="45789">MSTALPAASVEHAASSRRWYALAVLTAVYVFNIADRYVISTLIEPIKAELQLSDTAIGFLTGTALAIFYTGMGIPLGILADRIERRGLIALSIGIWSAMTAACGAAANFTQLLFARIGVGIGEAGGTPASQSMLADLFPFSQRVMATSIFALGAAAGSMLGSTGGGMIADEYGWRSAFYALAIPGIVMGLIVRFTLQEPVRGVLDKVEADDAPTLKQTLAFMRTQRSLVHVLAGGTVVTYWGWGLLWWTPAFLQRSHHLTTGAAGALTGTISGIAGAIGIVAGGLLIHYFAKRDPRWQVWTVGLATLFGTCASIGVYTTDSLSLASALLWLFVPVAYLNLAPILTLTQSLVLPRMRALSCAVLLFGANVANLALAPQIIGLMSDAFLAHSTAGAQSLRWALAVTTLTGFWAAYHFWAAGRDMRRDLERAGTAL</sequence>
<dbReference type="Pfam" id="PF07690">
    <property type="entry name" value="MFS_1"/>
    <property type="match status" value="1"/>
</dbReference>
<feature type="transmembrane region" description="Helical" evidence="6">
    <location>
        <begin position="324"/>
        <end position="346"/>
    </location>
</feature>
<protein>
    <submittedName>
        <fullName evidence="8">Spinster family MFS transporter</fullName>
    </submittedName>
</protein>
<dbReference type="EMBL" id="JBHSDU010000014">
    <property type="protein sequence ID" value="MFC4312362.1"/>
    <property type="molecule type" value="Genomic_DNA"/>
</dbReference>
<keyword evidence="2" id="KW-0813">Transport</keyword>
<evidence type="ECO:0000313" key="9">
    <source>
        <dbReference type="Proteomes" id="UP001595904"/>
    </source>
</evidence>
<feature type="transmembrane region" description="Helical" evidence="6">
    <location>
        <begin position="399"/>
        <end position="418"/>
    </location>
</feature>
<reference evidence="9" key="1">
    <citation type="journal article" date="2019" name="Int. J. Syst. Evol. Microbiol.">
        <title>The Global Catalogue of Microorganisms (GCM) 10K type strain sequencing project: providing services to taxonomists for standard genome sequencing and annotation.</title>
        <authorList>
            <consortium name="The Broad Institute Genomics Platform"/>
            <consortium name="The Broad Institute Genome Sequencing Center for Infectious Disease"/>
            <person name="Wu L."/>
            <person name="Ma J."/>
        </authorList>
    </citation>
    <scope>NUCLEOTIDE SEQUENCE [LARGE SCALE GENOMIC DNA]</scope>
    <source>
        <strain evidence="9">CGMCC 1.10759</strain>
    </source>
</reference>
<dbReference type="PROSITE" id="PS50850">
    <property type="entry name" value="MFS"/>
    <property type="match status" value="1"/>
</dbReference>
<feature type="transmembrane region" description="Helical" evidence="6">
    <location>
        <begin position="59"/>
        <end position="80"/>
    </location>
</feature>
<feature type="transmembrane region" description="Helical" evidence="6">
    <location>
        <begin position="19"/>
        <end position="39"/>
    </location>
</feature>
<dbReference type="SUPFAM" id="SSF103473">
    <property type="entry name" value="MFS general substrate transporter"/>
    <property type="match status" value="1"/>
</dbReference>
<dbReference type="InterPro" id="IPR036259">
    <property type="entry name" value="MFS_trans_sf"/>
</dbReference>
<evidence type="ECO:0000256" key="3">
    <source>
        <dbReference type="ARBA" id="ARBA00022692"/>
    </source>
</evidence>
<dbReference type="CDD" id="cd17328">
    <property type="entry name" value="MFS_spinster_like"/>
    <property type="match status" value="1"/>
</dbReference>
<feature type="transmembrane region" description="Helical" evidence="6">
    <location>
        <begin position="358"/>
        <end position="379"/>
    </location>
</feature>
<evidence type="ECO:0000256" key="2">
    <source>
        <dbReference type="ARBA" id="ARBA00022448"/>
    </source>
</evidence>
<feature type="transmembrane region" description="Helical" evidence="6">
    <location>
        <begin position="266"/>
        <end position="287"/>
    </location>
</feature>
<keyword evidence="9" id="KW-1185">Reference proteome</keyword>
<dbReference type="RefSeq" id="WP_380601688.1">
    <property type="nucleotide sequence ID" value="NZ_JBHSDU010000014.1"/>
</dbReference>
<dbReference type="InterPro" id="IPR044770">
    <property type="entry name" value="MFS_spinster-like"/>
</dbReference>
<evidence type="ECO:0000259" key="7">
    <source>
        <dbReference type="PROSITE" id="PS50850"/>
    </source>
</evidence>
<evidence type="ECO:0000256" key="6">
    <source>
        <dbReference type="SAM" id="Phobius"/>
    </source>
</evidence>
<keyword evidence="3 6" id="KW-0812">Transmembrane</keyword>
<evidence type="ECO:0000256" key="5">
    <source>
        <dbReference type="ARBA" id="ARBA00023136"/>
    </source>
</evidence>
<dbReference type="PANTHER" id="PTHR23505:SF79">
    <property type="entry name" value="PROTEIN SPINSTER"/>
    <property type="match status" value="1"/>
</dbReference>
<accession>A0ABV8SZ71</accession>
<comment type="caution">
    <text evidence="8">The sequence shown here is derived from an EMBL/GenBank/DDBJ whole genome shotgun (WGS) entry which is preliminary data.</text>
</comment>